<keyword evidence="3" id="KW-1185">Reference proteome</keyword>
<comment type="similarity">
    <text evidence="1">Belongs to the 3-oxoacid CoA-transferase subunit B family.</text>
</comment>
<reference evidence="2 3" key="1">
    <citation type="submission" date="2018-05" db="EMBL/GenBank/DDBJ databases">
        <title>Genomic Encyclopedia of Type Strains, Phase III (KMG-III): the genomes of soil and plant-associated and newly described type strains.</title>
        <authorList>
            <person name="Whitman W."/>
        </authorList>
    </citation>
    <scope>NUCLEOTIDE SEQUENCE [LARGE SCALE GENOMIC DNA]</scope>
    <source>
        <strain evidence="2 3">CECT 5696</strain>
    </source>
</reference>
<dbReference type="Gene3D" id="3.40.1080.10">
    <property type="entry name" value="Glutaconate Coenzyme A-transferase"/>
    <property type="match status" value="1"/>
</dbReference>
<comment type="caution">
    <text evidence="2">The sequence shown here is derived from an EMBL/GenBank/DDBJ whole genome shotgun (WGS) entry which is preliminary data.</text>
</comment>
<dbReference type="RefSeq" id="WP_110044182.1">
    <property type="nucleotide sequence ID" value="NZ_CP054612.1"/>
</dbReference>
<dbReference type="Proteomes" id="UP000246635">
    <property type="component" value="Unassembled WGS sequence"/>
</dbReference>
<gene>
    <name evidence="2" type="ORF">DFQ01_107198</name>
</gene>
<proteinExistence type="inferred from homology"/>
<dbReference type="PANTHER" id="PTHR43293">
    <property type="entry name" value="ACETATE COA-TRANSFERASE YDIF"/>
    <property type="match status" value="1"/>
</dbReference>
<accession>A0A2V2YWX8</accession>
<evidence type="ECO:0000256" key="1">
    <source>
        <dbReference type="ARBA" id="ARBA00007047"/>
    </source>
</evidence>
<dbReference type="InterPro" id="IPR037171">
    <property type="entry name" value="NagB/RpiA_transferase-like"/>
</dbReference>
<dbReference type="PANTHER" id="PTHR43293:SF3">
    <property type="entry name" value="CHOLESTEROL RING-CLEAVING HYDROLASE IPDB SUBUNIT"/>
    <property type="match status" value="1"/>
</dbReference>
<dbReference type="EMBL" id="QGTQ01000007">
    <property type="protein sequence ID" value="PWW03299.1"/>
    <property type="molecule type" value="Genomic_DNA"/>
</dbReference>
<keyword evidence="2" id="KW-0808">Transferase</keyword>
<dbReference type="SMART" id="SM00882">
    <property type="entry name" value="CoA_trans"/>
    <property type="match status" value="1"/>
</dbReference>
<name>A0A2V2YWX8_9BACL</name>
<sequence>MSAIHKELKEVTALIRSGDKVAISGSLEMAPMALVREVIRAGVKGLHLVCSGSVGLNADLLVGSGAVETIELSHVMLGESGLAPRFRRLAEQGALRILDHTCPGMASAFTAGAMGIPFIPVQGMLGTDYLRVREDFKLIADPYEPEQQTVVVPAITPDVTLFHAFQADKAGNVIASRYQNIMQMVQASQISIATVEEVVEVGELDESKGVKIPAAFLTAAVHAPYAAHPSSSPGYYGVDRPVFKYYATQAKTPDGFEQYVFQHVLSYENHQEYVKHHVAEKERAVWGIA</sequence>
<evidence type="ECO:0000313" key="2">
    <source>
        <dbReference type="EMBL" id="PWW03299.1"/>
    </source>
</evidence>
<evidence type="ECO:0000313" key="3">
    <source>
        <dbReference type="Proteomes" id="UP000246635"/>
    </source>
</evidence>
<dbReference type="Pfam" id="PF01144">
    <property type="entry name" value="CoA_trans"/>
    <property type="match status" value="1"/>
</dbReference>
<dbReference type="SUPFAM" id="SSF100950">
    <property type="entry name" value="NagB/RpiA/CoA transferase-like"/>
    <property type="match status" value="1"/>
</dbReference>
<dbReference type="Gene3D" id="3.30.30.40">
    <property type="match status" value="1"/>
</dbReference>
<protein>
    <submittedName>
        <fullName evidence="2">Glutaconate CoA-transferase subunit A</fullName>
    </submittedName>
</protein>
<dbReference type="AlphaFoldDB" id="A0A2V2YWX8"/>
<dbReference type="GO" id="GO:0008410">
    <property type="term" value="F:CoA-transferase activity"/>
    <property type="evidence" value="ECO:0007669"/>
    <property type="project" value="InterPro"/>
</dbReference>
<dbReference type="OrthoDB" id="9777193at2"/>
<dbReference type="InterPro" id="IPR004165">
    <property type="entry name" value="CoA_trans_fam_I"/>
</dbReference>
<organism evidence="2 3">
    <name type="scientific">Paenibacillus cellulosilyticus</name>
    <dbReference type="NCBI Taxonomy" id="375489"/>
    <lineage>
        <taxon>Bacteria</taxon>
        <taxon>Bacillati</taxon>
        <taxon>Bacillota</taxon>
        <taxon>Bacilli</taxon>
        <taxon>Bacillales</taxon>
        <taxon>Paenibacillaceae</taxon>
        <taxon>Paenibacillus</taxon>
    </lineage>
</organism>